<accession>A0ABD3NZ12</accession>
<feature type="region of interest" description="Disordered" evidence="1">
    <location>
        <begin position="116"/>
        <end position="221"/>
    </location>
</feature>
<dbReference type="Pfam" id="PF01541">
    <property type="entry name" value="GIY-YIG"/>
    <property type="match status" value="1"/>
</dbReference>
<organism evidence="3 4">
    <name type="scientific">Cyclotella cryptica</name>
    <dbReference type="NCBI Taxonomy" id="29204"/>
    <lineage>
        <taxon>Eukaryota</taxon>
        <taxon>Sar</taxon>
        <taxon>Stramenopiles</taxon>
        <taxon>Ochrophyta</taxon>
        <taxon>Bacillariophyta</taxon>
        <taxon>Coscinodiscophyceae</taxon>
        <taxon>Thalassiosirophycidae</taxon>
        <taxon>Stephanodiscales</taxon>
        <taxon>Stephanodiscaceae</taxon>
        <taxon>Cyclotella</taxon>
    </lineage>
</organism>
<reference evidence="3 4" key="1">
    <citation type="journal article" date="2020" name="G3 (Bethesda)">
        <title>Improved Reference Genome for Cyclotella cryptica CCMP332, a Model for Cell Wall Morphogenesis, Salinity Adaptation, and Lipid Production in Diatoms (Bacillariophyta).</title>
        <authorList>
            <person name="Roberts W.R."/>
            <person name="Downey K.M."/>
            <person name="Ruck E.C."/>
            <person name="Traller J.C."/>
            <person name="Alverson A.J."/>
        </authorList>
    </citation>
    <scope>NUCLEOTIDE SEQUENCE [LARGE SCALE GENOMIC DNA]</scope>
    <source>
        <strain evidence="3 4">CCMP332</strain>
    </source>
</reference>
<sequence>MAVNMSSRDRSMIHDDRVIILLDDSSCGDDSSSSSSSSGLVDLPDGMRPIYSSAQTSPSVDSVEQADRCDEASSISSMDSSFFGTCGMDNVESLQYINDLESSSSDIQICSSIEDDNARDDCSSSSSSGIPGPSPDKKTAIHLQPASKVHDKKQPASVNTDNNTESNEASPQNPPPQQNTSKRKNTKRTRKWGQRKSTKTNPNTLATPSHPPTPTHNHCYLLRSLDPSHPTKTYIGFTTHPTRRLRQHNGHLKHGGARRTRHSGRPWTFCCIVGGFSTKIAALQFEWAWQNVGKSKAFREGVGVGGEEDGTALARKMGRRRGVKARLDELRILLYVCRPWCEGEFTVYFMEGEVYEVFCGLLRKAEESGDGNGNGGECGSLKKCCVCAVEDMPFARELKAKKRGKKAAVSAALVDGERDSVNETGHPTTEFVDSTLSALNEDEHFYSFEEKSNASLSSPSEEDDNLESIGFQNLSIDLKPNSSLDMSLDHNNKTSGAGLGRIEQEYLFDNDSHSEKKSVNVYDLCDSP</sequence>
<evidence type="ECO:0000259" key="2">
    <source>
        <dbReference type="PROSITE" id="PS50164"/>
    </source>
</evidence>
<dbReference type="PANTHER" id="PTHR20208">
    <property type="entry name" value="STRUCTURE-SPECIFIC ENDONUCLEASE SUBUNIT SLX1"/>
    <property type="match status" value="1"/>
</dbReference>
<dbReference type="CDD" id="cd10455">
    <property type="entry name" value="GIY-YIG_SLX1"/>
    <property type="match status" value="1"/>
</dbReference>
<name>A0ABD3NZ12_9STRA</name>
<dbReference type="InterPro" id="IPR000305">
    <property type="entry name" value="GIY-YIG_endonuc"/>
</dbReference>
<feature type="region of interest" description="Disordered" evidence="1">
    <location>
        <begin position="509"/>
        <end position="528"/>
    </location>
</feature>
<keyword evidence="4" id="KW-1185">Reference proteome</keyword>
<comment type="caution">
    <text evidence="3">The sequence shown here is derived from an EMBL/GenBank/DDBJ whole genome shotgun (WGS) entry which is preliminary data.</text>
</comment>
<feature type="region of interest" description="Disordered" evidence="1">
    <location>
        <begin position="25"/>
        <end position="81"/>
    </location>
</feature>
<feature type="compositionally biased region" description="Polar residues" evidence="1">
    <location>
        <begin position="156"/>
        <end position="170"/>
    </location>
</feature>
<dbReference type="PROSITE" id="PS50164">
    <property type="entry name" value="GIY_YIG"/>
    <property type="match status" value="1"/>
</dbReference>
<dbReference type="Gene3D" id="3.40.1440.10">
    <property type="entry name" value="GIY-YIG endonuclease"/>
    <property type="match status" value="1"/>
</dbReference>
<protein>
    <recommendedName>
        <fullName evidence="2">GIY-YIG domain-containing protein</fullName>
    </recommendedName>
</protein>
<evidence type="ECO:0000313" key="3">
    <source>
        <dbReference type="EMBL" id="KAL3780842.1"/>
    </source>
</evidence>
<gene>
    <name evidence="3" type="ORF">HJC23_011091</name>
</gene>
<dbReference type="InterPro" id="IPR035901">
    <property type="entry name" value="GIY-YIG_endonuc_sf"/>
</dbReference>
<dbReference type="InterPro" id="IPR050381">
    <property type="entry name" value="SLX1_endonuclease"/>
</dbReference>
<feature type="compositionally biased region" description="Low complexity" evidence="1">
    <location>
        <begin position="25"/>
        <end position="46"/>
    </location>
</feature>
<evidence type="ECO:0000313" key="4">
    <source>
        <dbReference type="Proteomes" id="UP001516023"/>
    </source>
</evidence>
<dbReference type="PANTHER" id="PTHR20208:SF13">
    <property type="entry name" value="STRUCTURE-SPECIFIC ENDONUCLEASE SUBUNIT SLX1"/>
    <property type="match status" value="1"/>
</dbReference>
<dbReference type="AlphaFoldDB" id="A0ABD3NZ12"/>
<feature type="compositionally biased region" description="Basic residues" evidence="1">
    <location>
        <begin position="181"/>
        <end position="198"/>
    </location>
</feature>
<dbReference type="Proteomes" id="UP001516023">
    <property type="component" value="Unassembled WGS sequence"/>
</dbReference>
<dbReference type="EMBL" id="JABMIG020000337">
    <property type="protein sequence ID" value="KAL3780842.1"/>
    <property type="molecule type" value="Genomic_DNA"/>
</dbReference>
<evidence type="ECO:0000256" key="1">
    <source>
        <dbReference type="SAM" id="MobiDB-lite"/>
    </source>
</evidence>
<proteinExistence type="predicted"/>
<feature type="compositionally biased region" description="Polar residues" evidence="1">
    <location>
        <begin position="52"/>
        <end position="62"/>
    </location>
</feature>
<feature type="domain" description="GIY-YIG" evidence="2">
    <location>
        <begin position="215"/>
        <end position="300"/>
    </location>
</feature>